<keyword evidence="4 7" id="KW-0812">Transmembrane</keyword>
<proteinExistence type="inferred from homology"/>
<evidence type="ECO:0000313" key="10">
    <source>
        <dbReference type="Proteomes" id="UP001153404"/>
    </source>
</evidence>
<dbReference type="PANTHER" id="PTHR43744">
    <property type="entry name" value="ABC TRANSPORTER PERMEASE PROTEIN MG189-RELATED-RELATED"/>
    <property type="match status" value="1"/>
</dbReference>
<feature type="transmembrane region" description="Helical" evidence="7">
    <location>
        <begin position="120"/>
        <end position="140"/>
    </location>
</feature>
<gene>
    <name evidence="9" type="ORF">OMP40_34720</name>
</gene>
<dbReference type="InterPro" id="IPR000515">
    <property type="entry name" value="MetI-like"/>
</dbReference>
<dbReference type="RefSeq" id="WP_277538312.1">
    <property type="nucleotide sequence ID" value="NZ_JAPDIA010000009.1"/>
</dbReference>
<comment type="similarity">
    <text evidence="7">Belongs to the binding-protein-dependent transport system permease family.</text>
</comment>
<keyword evidence="5 7" id="KW-1133">Transmembrane helix</keyword>
<feature type="domain" description="ABC transmembrane type-1" evidence="8">
    <location>
        <begin position="53"/>
        <end position="252"/>
    </location>
</feature>
<dbReference type="GO" id="GO:0055085">
    <property type="term" value="P:transmembrane transport"/>
    <property type="evidence" value="ECO:0007669"/>
    <property type="project" value="InterPro"/>
</dbReference>
<dbReference type="PANTHER" id="PTHR43744:SF9">
    <property type="entry name" value="POLYGALACTURONAN_RHAMNOGALACTURONAN TRANSPORT SYSTEM PERMEASE PROTEIN YTCP"/>
    <property type="match status" value="1"/>
</dbReference>
<feature type="transmembrane region" description="Helical" evidence="7">
    <location>
        <begin position="236"/>
        <end position="255"/>
    </location>
</feature>
<dbReference type="InterPro" id="IPR035906">
    <property type="entry name" value="MetI-like_sf"/>
</dbReference>
<dbReference type="Pfam" id="PF00528">
    <property type="entry name" value="BPD_transp_1"/>
    <property type="match status" value="1"/>
</dbReference>
<accession>A0A9X4L4W0</accession>
<evidence type="ECO:0000256" key="6">
    <source>
        <dbReference type="ARBA" id="ARBA00023136"/>
    </source>
</evidence>
<protein>
    <submittedName>
        <fullName evidence="9">Carbohydrate ABC transporter permease</fullName>
    </submittedName>
</protein>
<evidence type="ECO:0000256" key="4">
    <source>
        <dbReference type="ARBA" id="ARBA00022692"/>
    </source>
</evidence>
<keyword evidence="3" id="KW-1003">Cell membrane</keyword>
<evidence type="ECO:0000256" key="7">
    <source>
        <dbReference type="RuleBase" id="RU363032"/>
    </source>
</evidence>
<dbReference type="GO" id="GO:0005886">
    <property type="term" value="C:plasma membrane"/>
    <property type="evidence" value="ECO:0007669"/>
    <property type="project" value="UniProtKB-SubCell"/>
</dbReference>
<feature type="transmembrane region" description="Helical" evidence="7">
    <location>
        <begin position="88"/>
        <end position="108"/>
    </location>
</feature>
<keyword evidence="10" id="KW-1185">Reference proteome</keyword>
<sequence length="270" mass="29989">MLFLTLYPFLYTLTMSLSTPIDAKLPGLHILPMRPTLESYGKVFTQSGIAQAFLNTALRTVGGVALVLLFTASSAYPLSRLHFPHRGFLMKLYVFSMLFSGGLIPMYLLIRNLGLLNSMWALMLPGAVSAFNLIIMRNFFQSIPEEIIDSSKIDGAGELRTFASIVLPLSLPVLAVVALWAGVGHWNAWFDAMIYIQDLDKQVLQLFVRRTVIEESDALATQAELMHAESYSKETLKAATVMIATLPILCIYPFIQRFFVKGIMLGSVKG</sequence>
<dbReference type="PROSITE" id="PS50928">
    <property type="entry name" value="ABC_TM1"/>
    <property type="match status" value="1"/>
</dbReference>
<reference evidence="9" key="1">
    <citation type="submission" date="2022-10" db="EMBL/GenBank/DDBJ databases">
        <title>Comparative genomic analysis of Cohnella hashimotonis sp. nov., isolated from the International Space Station.</title>
        <authorList>
            <person name="Simpson A."/>
            <person name="Venkateswaran K."/>
        </authorList>
    </citation>
    <scope>NUCLEOTIDE SEQUENCE</scope>
    <source>
        <strain evidence="9">DSM 28161</strain>
    </source>
</reference>
<feature type="transmembrane region" description="Helical" evidence="7">
    <location>
        <begin position="57"/>
        <end position="76"/>
    </location>
</feature>
<comment type="caution">
    <text evidence="9">The sequence shown here is derived from an EMBL/GenBank/DDBJ whole genome shotgun (WGS) entry which is preliminary data.</text>
</comment>
<organism evidence="9 10">
    <name type="scientific">Cohnella rhizosphaerae</name>
    <dbReference type="NCBI Taxonomy" id="1457232"/>
    <lineage>
        <taxon>Bacteria</taxon>
        <taxon>Bacillati</taxon>
        <taxon>Bacillota</taxon>
        <taxon>Bacilli</taxon>
        <taxon>Bacillales</taxon>
        <taxon>Paenibacillaceae</taxon>
        <taxon>Cohnella</taxon>
    </lineage>
</organism>
<dbReference type="SUPFAM" id="SSF161098">
    <property type="entry name" value="MetI-like"/>
    <property type="match status" value="1"/>
</dbReference>
<comment type="subcellular location">
    <subcellularLocation>
        <location evidence="1 7">Cell membrane</location>
        <topology evidence="1 7">Multi-pass membrane protein</topology>
    </subcellularLocation>
</comment>
<evidence type="ECO:0000256" key="5">
    <source>
        <dbReference type="ARBA" id="ARBA00022989"/>
    </source>
</evidence>
<evidence type="ECO:0000313" key="9">
    <source>
        <dbReference type="EMBL" id="MDG0813864.1"/>
    </source>
</evidence>
<keyword evidence="2 7" id="KW-0813">Transport</keyword>
<evidence type="ECO:0000256" key="2">
    <source>
        <dbReference type="ARBA" id="ARBA00022448"/>
    </source>
</evidence>
<evidence type="ECO:0000259" key="8">
    <source>
        <dbReference type="PROSITE" id="PS50928"/>
    </source>
</evidence>
<keyword evidence="6 7" id="KW-0472">Membrane</keyword>
<dbReference type="Gene3D" id="1.10.3720.10">
    <property type="entry name" value="MetI-like"/>
    <property type="match status" value="1"/>
</dbReference>
<evidence type="ECO:0000256" key="1">
    <source>
        <dbReference type="ARBA" id="ARBA00004651"/>
    </source>
</evidence>
<name>A0A9X4L4W0_9BACL</name>
<dbReference type="Proteomes" id="UP001153404">
    <property type="component" value="Unassembled WGS sequence"/>
</dbReference>
<dbReference type="AlphaFoldDB" id="A0A9X4L4W0"/>
<dbReference type="CDD" id="cd06261">
    <property type="entry name" value="TM_PBP2"/>
    <property type="match status" value="1"/>
</dbReference>
<evidence type="ECO:0000256" key="3">
    <source>
        <dbReference type="ARBA" id="ARBA00022475"/>
    </source>
</evidence>
<feature type="transmembrane region" description="Helical" evidence="7">
    <location>
        <begin position="161"/>
        <end position="183"/>
    </location>
</feature>
<dbReference type="EMBL" id="JAPDIA010000009">
    <property type="protein sequence ID" value="MDG0813864.1"/>
    <property type="molecule type" value="Genomic_DNA"/>
</dbReference>